<evidence type="ECO:0000256" key="6">
    <source>
        <dbReference type="ARBA" id="ARBA00023143"/>
    </source>
</evidence>
<reference evidence="11 12" key="1">
    <citation type="submission" date="2019-02" db="EMBL/GenBank/DDBJ databases">
        <title>Deep-cultivation of Planctomycetes and their phenomic and genomic characterization uncovers novel biology.</title>
        <authorList>
            <person name="Wiegand S."/>
            <person name="Jogler M."/>
            <person name="Boedeker C."/>
            <person name="Pinto D."/>
            <person name="Vollmers J."/>
            <person name="Rivas-Marin E."/>
            <person name="Kohn T."/>
            <person name="Peeters S.H."/>
            <person name="Heuer A."/>
            <person name="Rast P."/>
            <person name="Oberbeckmann S."/>
            <person name="Bunk B."/>
            <person name="Jeske O."/>
            <person name="Meyerdierks A."/>
            <person name="Storesund J.E."/>
            <person name="Kallscheuer N."/>
            <person name="Luecker S."/>
            <person name="Lage O.M."/>
            <person name="Pohl T."/>
            <person name="Merkel B.J."/>
            <person name="Hornburger P."/>
            <person name="Mueller R.-W."/>
            <person name="Bruemmer F."/>
            <person name="Labrenz M."/>
            <person name="Spormann A.M."/>
            <person name="Op den Camp H."/>
            <person name="Overmann J."/>
            <person name="Amann R."/>
            <person name="Jetten M.S.M."/>
            <person name="Mascher T."/>
            <person name="Medema M.H."/>
            <person name="Devos D.P."/>
            <person name="Kaster A.-K."/>
            <person name="Ovreas L."/>
            <person name="Rohde M."/>
            <person name="Galperin M.Y."/>
            <person name="Jogler C."/>
        </authorList>
    </citation>
    <scope>NUCLEOTIDE SEQUENCE [LARGE SCALE GENOMIC DNA]</scope>
    <source>
        <strain evidence="11 12">EC9</strain>
    </source>
</reference>
<dbReference type="InterPro" id="IPR002371">
    <property type="entry name" value="FlgK"/>
</dbReference>
<evidence type="ECO:0000256" key="1">
    <source>
        <dbReference type="ARBA" id="ARBA00004365"/>
    </source>
</evidence>
<dbReference type="RefSeq" id="WP_145344686.1">
    <property type="nucleotide sequence ID" value="NZ_CP036261.1"/>
</dbReference>
<evidence type="ECO:0000313" key="11">
    <source>
        <dbReference type="EMBL" id="QDS87940.1"/>
    </source>
</evidence>
<dbReference type="EMBL" id="CP036261">
    <property type="protein sequence ID" value="QDS87940.1"/>
    <property type="molecule type" value="Genomic_DNA"/>
</dbReference>
<evidence type="ECO:0000256" key="4">
    <source>
        <dbReference type="ARBA" id="ARBA00016244"/>
    </source>
</evidence>
<evidence type="ECO:0000256" key="2">
    <source>
        <dbReference type="ARBA" id="ARBA00004613"/>
    </source>
</evidence>
<dbReference type="Pfam" id="PF00460">
    <property type="entry name" value="Flg_bb_rod"/>
    <property type="match status" value="1"/>
</dbReference>
<dbReference type="InterPro" id="IPR001444">
    <property type="entry name" value="Flag_bb_rod_N"/>
</dbReference>
<comment type="subcellular location">
    <subcellularLocation>
        <location evidence="1 7">Bacterial flagellum</location>
    </subcellularLocation>
    <subcellularLocation>
        <location evidence="2 7">Secreted</location>
    </subcellularLocation>
</comment>
<dbReference type="PANTHER" id="PTHR30033:SF2">
    <property type="entry name" value="FLAGELLAR HOOK PROTEIN"/>
    <property type="match status" value="1"/>
</dbReference>
<dbReference type="InterPro" id="IPR010930">
    <property type="entry name" value="Flg_bb/hook_C_dom"/>
</dbReference>
<keyword evidence="12" id="KW-1185">Reference proteome</keyword>
<feature type="domain" description="Flagellar hook-associated protein FlgK helical" evidence="10">
    <location>
        <begin position="95"/>
        <end position="317"/>
    </location>
</feature>
<dbReference type="Proteomes" id="UP000319557">
    <property type="component" value="Chromosome"/>
</dbReference>
<dbReference type="OrthoDB" id="9802553at2"/>
<dbReference type="Pfam" id="PF06429">
    <property type="entry name" value="Flg_bbr_C"/>
    <property type="match status" value="1"/>
</dbReference>
<accession>A0A517LZ98</accession>
<dbReference type="InterPro" id="IPR053927">
    <property type="entry name" value="FlgK_helical"/>
</dbReference>
<dbReference type="PANTHER" id="PTHR30033">
    <property type="entry name" value="FLAGELLAR HOOK-ASSOCIATED PROTEIN 1"/>
    <property type="match status" value="1"/>
</dbReference>
<evidence type="ECO:0000256" key="3">
    <source>
        <dbReference type="ARBA" id="ARBA00009677"/>
    </source>
</evidence>
<dbReference type="SUPFAM" id="SSF64518">
    <property type="entry name" value="Phase 1 flagellin"/>
    <property type="match status" value="1"/>
</dbReference>
<dbReference type="GO" id="GO:0009424">
    <property type="term" value="C:bacterial-type flagellum hook"/>
    <property type="evidence" value="ECO:0007669"/>
    <property type="project" value="UniProtKB-UniRule"/>
</dbReference>
<gene>
    <name evidence="7 11" type="primary">flgK</name>
    <name evidence="11" type="ORF">EC9_21230</name>
</gene>
<proteinExistence type="inferred from homology"/>
<organism evidence="11 12">
    <name type="scientific">Rosistilla ulvae</name>
    <dbReference type="NCBI Taxonomy" id="1930277"/>
    <lineage>
        <taxon>Bacteria</taxon>
        <taxon>Pseudomonadati</taxon>
        <taxon>Planctomycetota</taxon>
        <taxon>Planctomycetia</taxon>
        <taxon>Pirellulales</taxon>
        <taxon>Pirellulaceae</taxon>
        <taxon>Rosistilla</taxon>
    </lineage>
</organism>
<dbReference type="Pfam" id="PF22638">
    <property type="entry name" value="FlgK_D1"/>
    <property type="match status" value="1"/>
</dbReference>
<dbReference type="GO" id="GO:0005576">
    <property type="term" value="C:extracellular region"/>
    <property type="evidence" value="ECO:0007669"/>
    <property type="project" value="UniProtKB-SubCell"/>
</dbReference>
<evidence type="ECO:0000259" key="10">
    <source>
        <dbReference type="Pfam" id="PF22638"/>
    </source>
</evidence>
<keyword evidence="11" id="KW-0966">Cell projection</keyword>
<dbReference type="PRINTS" id="PR01005">
    <property type="entry name" value="FLGHOOKAP1"/>
</dbReference>
<sequence length="564" mass="59470">MSLISAIQKSVSGLNVAQLGLQVVGNNIANANTPGYIRQELVQEAGHVNRQGDLLIGSGVRPIGITQSLDQALAERLRDATSALAANDTLGSAQKQLEALVNELGDADLSTQLSSFNGSLHDLANQPGDYALKQQVVLEGQTLANHVQRLHQGATQLADAADATYAADIEQVNILTTKIASLNGKIVDIEGGRTLGSDATGLRDEREMALNELAGYLDIDTQEQSTGSVAVFVGGDFLVTDAISRDVYSTNVSKDPSSASEIRIVDTNAPLQITGGKLGGISESREGIYGKFLTDLDSIAAGIAESFNRIHSQGKGTVGYTDLTSSVAVPRDVSLDQAGLDFQPENGSFEVQLFGDTNQLLSTHRIDIDLFSDGNGTTLNDVANQISAVDGLQGSITPDGRLTISATTPGVTFGFGSDSSGFLAAGGINTFFTGNDAATLAISDKLLESPEYLAISAEGIGTDADHLTQLVDLFEKPLPELGNVSVRDRYQRLVTTITQGAAIQQSVTDGLRTYHSTLEGDYLSVTGVNIDEEAVKMIYLQRAFQASSRVISTASEMLELLVSL</sequence>
<comment type="similarity">
    <text evidence="3 7">Belongs to the flagella basal body rod proteins family.</text>
</comment>
<name>A0A517LZ98_9BACT</name>
<dbReference type="PROSITE" id="PS00588">
    <property type="entry name" value="FLAGELLA_BB_ROD"/>
    <property type="match status" value="1"/>
</dbReference>
<evidence type="ECO:0000313" key="12">
    <source>
        <dbReference type="Proteomes" id="UP000319557"/>
    </source>
</evidence>
<dbReference type="InterPro" id="IPR019776">
    <property type="entry name" value="Flagellar_basal_body_rod_CS"/>
</dbReference>
<evidence type="ECO:0000259" key="8">
    <source>
        <dbReference type="Pfam" id="PF00460"/>
    </source>
</evidence>
<keyword evidence="6 7" id="KW-0975">Bacterial flagellum</keyword>
<keyword evidence="5 7" id="KW-0964">Secreted</keyword>
<protein>
    <recommendedName>
        <fullName evidence="4 7">Flagellar hook-associated protein 1</fullName>
        <shortName evidence="7">HAP1</shortName>
    </recommendedName>
</protein>
<dbReference type="NCBIfam" id="TIGR02492">
    <property type="entry name" value="flgK_ends"/>
    <property type="match status" value="1"/>
</dbReference>
<keyword evidence="11" id="KW-0282">Flagellum</keyword>
<feature type="domain" description="Flagellar basal body rod protein N-terminal" evidence="8">
    <location>
        <begin position="10"/>
        <end position="36"/>
    </location>
</feature>
<dbReference type="AlphaFoldDB" id="A0A517LZ98"/>
<evidence type="ECO:0000259" key="9">
    <source>
        <dbReference type="Pfam" id="PF06429"/>
    </source>
</evidence>
<evidence type="ECO:0000256" key="7">
    <source>
        <dbReference type="RuleBase" id="RU362065"/>
    </source>
</evidence>
<dbReference type="KEGG" id="ruv:EC9_21230"/>
<keyword evidence="11" id="KW-0969">Cilium</keyword>
<feature type="domain" description="Flagellar basal-body/hook protein C-terminal" evidence="9">
    <location>
        <begin position="522"/>
        <end position="562"/>
    </location>
</feature>
<dbReference type="GO" id="GO:0005198">
    <property type="term" value="F:structural molecule activity"/>
    <property type="evidence" value="ECO:0007669"/>
    <property type="project" value="UniProtKB-UniRule"/>
</dbReference>
<dbReference type="GO" id="GO:0044780">
    <property type="term" value="P:bacterial-type flagellum assembly"/>
    <property type="evidence" value="ECO:0007669"/>
    <property type="project" value="InterPro"/>
</dbReference>
<evidence type="ECO:0000256" key="5">
    <source>
        <dbReference type="ARBA" id="ARBA00022525"/>
    </source>
</evidence>